<evidence type="ECO:0000256" key="3">
    <source>
        <dbReference type="ARBA" id="ARBA00022989"/>
    </source>
</evidence>
<evidence type="ECO:0000313" key="7">
    <source>
        <dbReference type="Proteomes" id="UP000291758"/>
    </source>
</evidence>
<evidence type="ECO:0000256" key="2">
    <source>
        <dbReference type="ARBA" id="ARBA00022692"/>
    </source>
</evidence>
<comment type="subcellular location">
    <subcellularLocation>
        <location evidence="1">Membrane</location>
        <topology evidence="1">Multi-pass membrane protein</topology>
    </subcellularLocation>
</comment>
<dbReference type="Pfam" id="PF09685">
    <property type="entry name" value="MamF_MmsF"/>
    <property type="match status" value="1"/>
</dbReference>
<name>A0A4P6EKB9_9MICO</name>
<dbReference type="Proteomes" id="UP000291758">
    <property type="component" value="Chromosome"/>
</dbReference>
<evidence type="ECO:0000256" key="4">
    <source>
        <dbReference type="ARBA" id="ARBA00023136"/>
    </source>
</evidence>
<evidence type="ECO:0000313" key="6">
    <source>
        <dbReference type="EMBL" id="QAY63062.1"/>
    </source>
</evidence>
<dbReference type="InterPro" id="IPR019109">
    <property type="entry name" value="MamF_MmsF"/>
</dbReference>
<keyword evidence="2 5" id="KW-0812">Transmembrane</keyword>
<sequence length="126" mass="13890">MSTPVHYPPPPLPEHEARNWAMAAHLSPLVIALLSGGILAAIAPLVIWLLYRQRSWLVDDQAKEALNFQITLAIAYVVGLVTLVFLVGVLIWAAAFVLAIVFAIQGSVAASRGERYRYPISIRFVR</sequence>
<feature type="transmembrane region" description="Helical" evidence="5">
    <location>
        <begin position="29"/>
        <end position="51"/>
    </location>
</feature>
<proteinExistence type="predicted"/>
<gene>
    <name evidence="6" type="ORF">ET495_07180</name>
</gene>
<dbReference type="RefSeq" id="WP_129203807.1">
    <property type="nucleotide sequence ID" value="NZ_CP035495.1"/>
</dbReference>
<dbReference type="KEGG" id="xyl:ET495_07180"/>
<reference evidence="6 7" key="1">
    <citation type="submission" date="2019-01" db="EMBL/GenBank/DDBJ databases">
        <title>Genome sequencing of strain 2JSPR-7.</title>
        <authorList>
            <person name="Heo J."/>
            <person name="Kim S.-J."/>
            <person name="Kim J.-S."/>
            <person name="Hong S.-B."/>
            <person name="Kwon S.-W."/>
        </authorList>
    </citation>
    <scope>NUCLEOTIDE SEQUENCE [LARGE SCALE GENOMIC DNA]</scope>
    <source>
        <strain evidence="6 7">2JSPR-7</strain>
    </source>
</reference>
<dbReference type="AlphaFoldDB" id="A0A4P6EKB9"/>
<evidence type="ECO:0000256" key="5">
    <source>
        <dbReference type="SAM" id="Phobius"/>
    </source>
</evidence>
<dbReference type="EMBL" id="CP035495">
    <property type="protein sequence ID" value="QAY63062.1"/>
    <property type="molecule type" value="Genomic_DNA"/>
</dbReference>
<feature type="transmembrane region" description="Helical" evidence="5">
    <location>
        <begin position="72"/>
        <end position="104"/>
    </location>
</feature>
<keyword evidence="7" id="KW-1185">Reference proteome</keyword>
<organism evidence="6 7">
    <name type="scientific">Xylanimonas allomyrinae</name>
    <dbReference type="NCBI Taxonomy" id="2509459"/>
    <lineage>
        <taxon>Bacteria</taxon>
        <taxon>Bacillati</taxon>
        <taxon>Actinomycetota</taxon>
        <taxon>Actinomycetes</taxon>
        <taxon>Micrococcales</taxon>
        <taxon>Promicromonosporaceae</taxon>
        <taxon>Xylanimonas</taxon>
    </lineage>
</organism>
<protein>
    <submittedName>
        <fullName evidence="6">DUF4870 domain-containing protein</fullName>
    </submittedName>
</protein>
<evidence type="ECO:0000256" key="1">
    <source>
        <dbReference type="ARBA" id="ARBA00004141"/>
    </source>
</evidence>
<dbReference type="OrthoDB" id="9808930at2"/>
<accession>A0A4P6EKB9</accession>
<keyword evidence="4 5" id="KW-0472">Membrane</keyword>
<keyword evidence="3 5" id="KW-1133">Transmembrane helix</keyword>